<accession>A0A844GHH6</accession>
<dbReference type="Proteomes" id="UP000446658">
    <property type="component" value="Unassembled WGS sequence"/>
</dbReference>
<protein>
    <submittedName>
        <fullName evidence="1">Uncharacterized protein</fullName>
    </submittedName>
</protein>
<sequence>MSLDLVLTSLAQAMGAKVKEVKTMIGNPAALSTTDKTSLVAAINELQATVVAAAASGGAAIDDTSASAATVYSSSKVTDLLAQLKNDILGGASAAYDTLKEIEAKLGSDDTALANLLSTVGNRVSFSDQQNLTTTQKLQACQNIGIGNPEVDLVAVFNTAML</sequence>
<evidence type="ECO:0000313" key="1">
    <source>
        <dbReference type="EMBL" id="MTD34114.1"/>
    </source>
</evidence>
<organism evidence="1 2">
    <name type="scientific">Paludibacterium denitrificans</name>
    <dbReference type="NCBI Taxonomy" id="2675226"/>
    <lineage>
        <taxon>Bacteria</taxon>
        <taxon>Pseudomonadati</taxon>
        <taxon>Pseudomonadota</taxon>
        <taxon>Betaproteobacteria</taxon>
        <taxon>Neisseriales</taxon>
        <taxon>Chromobacteriaceae</taxon>
        <taxon>Paludibacterium</taxon>
    </lineage>
</organism>
<dbReference type="AlphaFoldDB" id="A0A844GHH6"/>
<evidence type="ECO:0000313" key="2">
    <source>
        <dbReference type="Proteomes" id="UP000446658"/>
    </source>
</evidence>
<keyword evidence="2" id="KW-1185">Reference proteome</keyword>
<name>A0A844GHH6_9NEIS</name>
<reference evidence="1 2" key="1">
    <citation type="submission" date="2019-11" db="EMBL/GenBank/DDBJ databases">
        <title>Draft genome sequence of Paludibacterium sp. dN18-1.</title>
        <authorList>
            <person name="Im W.-T."/>
        </authorList>
    </citation>
    <scope>NUCLEOTIDE SEQUENCE [LARGE SCALE GENOMIC DNA]</scope>
    <source>
        <strain evidence="2">dN 18-1</strain>
    </source>
</reference>
<dbReference type="EMBL" id="WLYX01000001">
    <property type="protein sequence ID" value="MTD34114.1"/>
    <property type="molecule type" value="Genomic_DNA"/>
</dbReference>
<gene>
    <name evidence="1" type="ORF">GKE73_16985</name>
</gene>
<proteinExistence type="predicted"/>
<comment type="caution">
    <text evidence="1">The sequence shown here is derived from an EMBL/GenBank/DDBJ whole genome shotgun (WGS) entry which is preliminary data.</text>
</comment>
<dbReference type="RefSeq" id="WP_230371292.1">
    <property type="nucleotide sequence ID" value="NZ_WLYX01000001.1"/>
</dbReference>